<keyword evidence="1" id="KW-0472">Membrane</keyword>
<proteinExistence type="predicted"/>
<feature type="transmembrane region" description="Helical" evidence="1">
    <location>
        <begin position="183"/>
        <end position="204"/>
    </location>
</feature>
<reference evidence="4" key="1">
    <citation type="submission" date="2022-11" db="EMBL/GenBank/DDBJ databases">
        <authorList>
            <person name="Kikuchi T."/>
        </authorList>
    </citation>
    <scope>NUCLEOTIDE SEQUENCE</scope>
    <source>
        <strain evidence="4">PS1010</strain>
    </source>
</reference>
<organism evidence="4 5">
    <name type="scientific">Caenorhabditis angaria</name>
    <dbReference type="NCBI Taxonomy" id="860376"/>
    <lineage>
        <taxon>Eukaryota</taxon>
        <taxon>Metazoa</taxon>
        <taxon>Ecdysozoa</taxon>
        <taxon>Nematoda</taxon>
        <taxon>Chromadorea</taxon>
        <taxon>Rhabditida</taxon>
        <taxon>Rhabditina</taxon>
        <taxon>Rhabditomorpha</taxon>
        <taxon>Rhabditoidea</taxon>
        <taxon>Rhabditidae</taxon>
        <taxon>Peloderinae</taxon>
        <taxon>Caenorhabditis</taxon>
    </lineage>
</organism>
<dbReference type="InterPro" id="IPR043968">
    <property type="entry name" value="SGNH"/>
</dbReference>
<protein>
    <recommendedName>
        <fullName evidence="6">SGNH domain-containing protein</fullName>
    </recommendedName>
</protein>
<feature type="transmembrane region" description="Helical" evidence="1">
    <location>
        <begin position="243"/>
        <end position="262"/>
    </location>
</feature>
<dbReference type="OrthoDB" id="92766at2759"/>
<feature type="transmembrane region" description="Helical" evidence="1">
    <location>
        <begin position="211"/>
        <end position="231"/>
    </location>
</feature>
<dbReference type="Pfam" id="PF19040">
    <property type="entry name" value="SGNH"/>
    <property type="match status" value="1"/>
</dbReference>
<evidence type="ECO:0000256" key="1">
    <source>
        <dbReference type="SAM" id="Phobius"/>
    </source>
</evidence>
<dbReference type="Pfam" id="PF01757">
    <property type="entry name" value="Acyl_transf_3"/>
    <property type="match status" value="1"/>
</dbReference>
<sequence>MDSAWKAIFLYHNMAEHSDKNLYFKMLNQAEDIFTHTWSLCVEMQFYILVPFIFIAFQFCKTSIQSSIAHIILITLSLILHLISNEEMSFNNVFCRVWQFIFGSVAFYLSDWLIVQDSKKTSNNYEKLIEKGGAEIESEDDLEIIQRKIEKNLNRLPFYCFLMTSLVALTYMAFAPFLINSVVLRISVTILTTILIISGSIAEINPMSNRLLVYIGDISYSLYLVHWPIYVYLKFCYSEDPQIFILGISFSVLLAIIIMESFEKFYLTLNFKQIFVLLSTIYLSIIFLIVYQDAIENYVENVKYGHEQLKNSFENITLQEAIVMNKNWARNEYKYLVLPMCYPNNTEHGYCEFENTKLTGKMRTMIVGNSYTPNLADLVYDSFGKHSKFMAKYSYSSCEVLTISNDRCKSIKDVYLQEVSKVSPDVLFIIVRPNVLISPLKNGSITSDPVYKQALEAVKKYEKIVHKKIYILDSISPPLTFRLSKFAELLEQGKPVHQSQYATDFSYQNGNKRLKEILKDCKKCELIDVSHILFNGNDTRSYDETTKLGYYYDGMHLTQFTKQLIYPEFVRISEKFEY</sequence>
<dbReference type="AlphaFoldDB" id="A0A9P1IPZ5"/>
<evidence type="ECO:0000259" key="3">
    <source>
        <dbReference type="Pfam" id="PF19040"/>
    </source>
</evidence>
<feature type="transmembrane region" description="Helical" evidence="1">
    <location>
        <begin position="67"/>
        <end position="84"/>
    </location>
</feature>
<dbReference type="GO" id="GO:0016747">
    <property type="term" value="F:acyltransferase activity, transferring groups other than amino-acyl groups"/>
    <property type="evidence" value="ECO:0007669"/>
    <property type="project" value="InterPro"/>
</dbReference>
<feature type="transmembrane region" description="Helical" evidence="1">
    <location>
        <begin position="44"/>
        <end position="60"/>
    </location>
</feature>
<feature type="domain" description="SGNH" evidence="3">
    <location>
        <begin position="341"/>
        <end position="570"/>
    </location>
</feature>
<dbReference type="GO" id="GO:0000271">
    <property type="term" value="P:polysaccharide biosynthetic process"/>
    <property type="evidence" value="ECO:0007669"/>
    <property type="project" value="TreeGrafter"/>
</dbReference>
<dbReference type="PANTHER" id="PTHR23028:SF115">
    <property type="entry name" value="ACYL_TRANSF_3 DOMAIN-CONTAINING PROTEIN-RELATED"/>
    <property type="match status" value="1"/>
</dbReference>
<dbReference type="EMBL" id="CANHGI010000004">
    <property type="protein sequence ID" value="CAI5448621.1"/>
    <property type="molecule type" value="Genomic_DNA"/>
</dbReference>
<keyword evidence="1" id="KW-0812">Transmembrane</keyword>
<evidence type="ECO:0008006" key="6">
    <source>
        <dbReference type="Google" id="ProtNLM"/>
    </source>
</evidence>
<accession>A0A9P1IPZ5</accession>
<feature type="transmembrane region" description="Helical" evidence="1">
    <location>
        <begin position="96"/>
        <end position="115"/>
    </location>
</feature>
<keyword evidence="1" id="KW-1133">Transmembrane helix</keyword>
<evidence type="ECO:0000259" key="2">
    <source>
        <dbReference type="Pfam" id="PF01757"/>
    </source>
</evidence>
<dbReference type="Proteomes" id="UP001152747">
    <property type="component" value="Unassembled WGS sequence"/>
</dbReference>
<dbReference type="InterPro" id="IPR002656">
    <property type="entry name" value="Acyl_transf_3_dom"/>
</dbReference>
<name>A0A9P1IPZ5_9PELO</name>
<feature type="transmembrane region" description="Helical" evidence="1">
    <location>
        <begin position="274"/>
        <end position="291"/>
    </location>
</feature>
<keyword evidence="5" id="KW-1185">Reference proteome</keyword>
<dbReference type="InterPro" id="IPR050879">
    <property type="entry name" value="Acyltransferase_3"/>
</dbReference>
<feature type="domain" description="Acyltransferase 3" evidence="2">
    <location>
        <begin position="17"/>
        <end position="259"/>
    </location>
</feature>
<feature type="transmembrane region" description="Helical" evidence="1">
    <location>
        <begin position="156"/>
        <end position="177"/>
    </location>
</feature>
<dbReference type="PANTHER" id="PTHR23028">
    <property type="entry name" value="ACETYLTRANSFERASE"/>
    <property type="match status" value="1"/>
</dbReference>
<evidence type="ECO:0000313" key="5">
    <source>
        <dbReference type="Proteomes" id="UP001152747"/>
    </source>
</evidence>
<gene>
    <name evidence="4" type="ORF">CAMP_LOCUS11258</name>
</gene>
<dbReference type="GO" id="GO:0016020">
    <property type="term" value="C:membrane"/>
    <property type="evidence" value="ECO:0007669"/>
    <property type="project" value="TreeGrafter"/>
</dbReference>
<evidence type="ECO:0000313" key="4">
    <source>
        <dbReference type="EMBL" id="CAI5448621.1"/>
    </source>
</evidence>
<comment type="caution">
    <text evidence="4">The sequence shown here is derived from an EMBL/GenBank/DDBJ whole genome shotgun (WGS) entry which is preliminary data.</text>
</comment>